<dbReference type="HOGENOM" id="CLU_766566_0_0_10"/>
<evidence type="ECO:0000259" key="1">
    <source>
        <dbReference type="Pfam" id="PF14397"/>
    </source>
</evidence>
<gene>
    <name evidence="2" type="ordered locus">Celal_1142</name>
</gene>
<protein>
    <recommendedName>
        <fullName evidence="1">Alpha-L-glutamate ligase-related protein ATP-grasp domain-containing protein</fullName>
    </recommendedName>
</protein>
<accession>E6X6F3</accession>
<dbReference type="AlphaFoldDB" id="E6X6F3"/>
<dbReference type="RefSeq" id="WP_013549945.1">
    <property type="nucleotide sequence ID" value="NC_014934.1"/>
</dbReference>
<reference evidence="2 3" key="1">
    <citation type="journal article" date="2010" name="Stand. Genomic Sci.">
        <title>Complete genome sequence of Cellulophaga algicola type strain (IC166).</title>
        <authorList>
            <person name="Abt B."/>
            <person name="Lu M."/>
            <person name="Misra M."/>
            <person name="Han C."/>
            <person name="Nolan M."/>
            <person name="Lucas S."/>
            <person name="Hammon N."/>
            <person name="Deshpande S."/>
            <person name="Cheng J.F."/>
            <person name="Tapia R."/>
            <person name="Goodwin L."/>
            <person name="Pitluck S."/>
            <person name="Liolios K."/>
            <person name="Pagani I."/>
            <person name="Ivanova N."/>
            <person name="Mavromatis K."/>
            <person name="Ovchinikova G."/>
            <person name="Pati A."/>
            <person name="Chen A."/>
            <person name="Palaniappan K."/>
            <person name="Land M."/>
            <person name="Hauser L."/>
            <person name="Chang Y.J."/>
            <person name="Jeffries C.D."/>
            <person name="Detter J.C."/>
            <person name="Brambilla E."/>
            <person name="Rohde M."/>
            <person name="Tindall B.J."/>
            <person name="Goker M."/>
            <person name="Woyke T."/>
            <person name="Bristow J."/>
            <person name="Eisen J.A."/>
            <person name="Markowitz V."/>
            <person name="Hugenholtz P."/>
            <person name="Kyrpides N.C."/>
            <person name="Klenk H.P."/>
            <person name="Lapidus A."/>
        </authorList>
    </citation>
    <scope>NUCLEOTIDE SEQUENCE [LARGE SCALE GENOMIC DNA]</scope>
    <source>
        <strain evidence="3">DSM 14237 / IC166 / ACAM 630</strain>
    </source>
</reference>
<feature type="domain" description="Alpha-L-glutamate ligase-related protein ATP-grasp" evidence="1">
    <location>
        <begin position="184"/>
        <end position="330"/>
    </location>
</feature>
<evidence type="ECO:0000313" key="2">
    <source>
        <dbReference type="EMBL" id="ADV48459.1"/>
    </source>
</evidence>
<sequence length="349" mass="40574">MSLLKKSIKERLEKYDRYRYHYYSNKIATKSLNSLVQEKGKFPSVLKKRADEYAVEILGSKKFAPWLYVYSHFTGDFKEGWIPDNFYGKVVIQKIQGDYGKVSFLKPLTNRLFQHEISPDLGYYINGVWFDSNYKTIQKENIGKLLFSQTDKIIYKLDQSFQGKGIHVFHKKDFNPTLIAKLGNGVIQRFIQQHEFFNAFTPDSVATIRLTTVIDNDAKISLRAAYLRLGRNKNKYVTTNEHIRIPIDMKNGTLDALGYLPNWHQILHHPDTQEQFEAKQIPNFKACKDLVLNLHQNMPMVRAIGWDLCVDAQNTPIVMEWNGYSNDIKFSEASQGPCFKDLAWGKLRI</sequence>
<dbReference type="STRING" id="688270.Celal_1142"/>
<evidence type="ECO:0000313" key="3">
    <source>
        <dbReference type="Proteomes" id="UP000008634"/>
    </source>
</evidence>
<dbReference type="OrthoDB" id="6315394at2"/>
<proteinExistence type="predicted"/>
<dbReference type="EMBL" id="CP002453">
    <property type="protein sequence ID" value="ADV48459.1"/>
    <property type="molecule type" value="Genomic_DNA"/>
</dbReference>
<keyword evidence="3" id="KW-1185">Reference proteome</keyword>
<dbReference type="Proteomes" id="UP000008634">
    <property type="component" value="Chromosome"/>
</dbReference>
<organism evidence="2 3">
    <name type="scientific">Cellulophaga algicola (strain DSM 14237 / IC166 / ACAM 630)</name>
    <dbReference type="NCBI Taxonomy" id="688270"/>
    <lineage>
        <taxon>Bacteria</taxon>
        <taxon>Pseudomonadati</taxon>
        <taxon>Bacteroidota</taxon>
        <taxon>Flavobacteriia</taxon>
        <taxon>Flavobacteriales</taxon>
        <taxon>Flavobacteriaceae</taxon>
        <taxon>Cellulophaga</taxon>
    </lineage>
</organism>
<dbReference type="Pfam" id="PF14397">
    <property type="entry name" value="ATPgrasp_ST"/>
    <property type="match status" value="1"/>
</dbReference>
<name>E6X6F3_CELAD</name>
<dbReference type="KEGG" id="cao:Celal_1142"/>
<dbReference type="InterPro" id="IPR039523">
    <property type="entry name" value="RimK-rel_E_lig_ATP-grasp"/>
</dbReference>
<dbReference type="eggNOG" id="ENOG502ZC93">
    <property type="taxonomic scope" value="Bacteria"/>
</dbReference>